<dbReference type="RefSeq" id="WP_229349291.1">
    <property type="nucleotide sequence ID" value="NZ_BAABAO010000013.1"/>
</dbReference>
<dbReference type="EMBL" id="BAABAO010000013">
    <property type="protein sequence ID" value="GAA4138842.1"/>
    <property type="molecule type" value="Genomic_DNA"/>
</dbReference>
<comment type="caution">
    <text evidence="2">The sequence shown here is derived from an EMBL/GenBank/DDBJ whole genome shotgun (WGS) entry which is preliminary data.</text>
</comment>
<keyword evidence="3" id="KW-1185">Reference proteome</keyword>
<dbReference type="Gene3D" id="3.30.2310.20">
    <property type="entry name" value="RelE-like"/>
    <property type="match status" value="1"/>
</dbReference>
<proteinExistence type="predicted"/>
<dbReference type="Pfam" id="PF05016">
    <property type="entry name" value="ParE_toxin"/>
    <property type="match status" value="1"/>
</dbReference>
<evidence type="ECO:0000313" key="2">
    <source>
        <dbReference type="EMBL" id="GAA4138842.1"/>
    </source>
</evidence>
<reference evidence="3" key="1">
    <citation type="journal article" date="2019" name="Int. J. Syst. Evol. Microbiol.">
        <title>The Global Catalogue of Microorganisms (GCM) 10K type strain sequencing project: providing services to taxonomists for standard genome sequencing and annotation.</title>
        <authorList>
            <consortium name="The Broad Institute Genomics Platform"/>
            <consortium name="The Broad Institute Genome Sequencing Center for Infectious Disease"/>
            <person name="Wu L."/>
            <person name="Ma J."/>
        </authorList>
    </citation>
    <scope>NUCLEOTIDE SEQUENCE [LARGE SCALE GENOMIC DNA]</scope>
    <source>
        <strain evidence="3">JCM 17386</strain>
    </source>
</reference>
<protein>
    <submittedName>
        <fullName evidence="2">Type II toxin-antitoxin system RelE/ParE family toxin</fullName>
    </submittedName>
</protein>
<gene>
    <name evidence="2" type="ORF">GCM10022250_37920</name>
</gene>
<dbReference type="Proteomes" id="UP001501333">
    <property type="component" value="Unassembled WGS sequence"/>
</dbReference>
<dbReference type="InterPro" id="IPR007712">
    <property type="entry name" value="RelE/ParE_toxin"/>
</dbReference>
<accession>A0ABP7YNK0</accession>
<evidence type="ECO:0000256" key="1">
    <source>
        <dbReference type="ARBA" id="ARBA00022649"/>
    </source>
</evidence>
<sequence length="105" mass="12527">MGLTVYWTQFAEDKLTDIFEYYKYKAGVKVAKALIDGLIDSSLSLEFNAYGGQKEELLSERIQDFRYLVFKNYKIIYWIEEYKNVVYISNIFDTRQNPIKIKLEK</sequence>
<organism evidence="2 3">
    <name type="scientific">Flavobacterium chungbukense</name>
    <dbReference type="NCBI Taxonomy" id="877464"/>
    <lineage>
        <taxon>Bacteria</taxon>
        <taxon>Pseudomonadati</taxon>
        <taxon>Bacteroidota</taxon>
        <taxon>Flavobacteriia</taxon>
        <taxon>Flavobacteriales</taxon>
        <taxon>Flavobacteriaceae</taxon>
        <taxon>Flavobacterium</taxon>
    </lineage>
</organism>
<keyword evidence="1" id="KW-1277">Toxin-antitoxin system</keyword>
<name>A0ABP7YNK0_9FLAO</name>
<evidence type="ECO:0000313" key="3">
    <source>
        <dbReference type="Proteomes" id="UP001501333"/>
    </source>
</evidence>
<dbReference type="InterPro" id="IPR035093">
    <property type="entry name" value="RelE/ParE_toxin_dom_sf"/>
</dbReference>